<dbReference type="PROSITE" id="PS50190">
    <property type="entry name" value="SEC7"/>
    <property type="match status" value="1"/>
</dbReference>
<dbReference type="InterPro" id="IPR000904">
    <property type="entry name" value="Sec7_dom"/>
</dbReference>
<dbReference type="InterPro" id="IPR001810">
    <property type="entry name" value="F-box_dom"/>
</dbReference>
<dbReference type="CDD" id="cd22088">
    <property type="entry name" value="F-box_FBXO8"/>
    <property type="match status" value="1"/>
</dbReference>
<dbReference type="CDD" id="cd00171">
    <property type="entry name" value="Sec7"/>
    <property type="match status" value="1"/>
</dbReference>
<evidence type="ECO:0000259" key="1">
    <source>
        <dbReference type="PROSITE" id="PS50190"/>
    </source>
</evidence>
<dbReference type="Pfam" id="PF01369">
    <property type="entry name" value="Sec7"/>
    <property type="match status" value="1"/>
</dbReference>
<name>A0ABY7DP85_MYAAR</name>
<proteinExistence type="predicted"/>
<dbReference type="InterPro" id="IPR048003">
    <property type="entry name" value="FBXO8_F-box"/>
</dbReference>
<dbReference type="Gene3D" id="1.20.1280.50">
    <property type="match status" value="1"/>
</dbReference>
<dbReference type="InterPro" id="IPR023394">
    <property type="entry name" value="Sec7_C_sf"/>
</dbReference>
<dbReference type="SUPFAM" id="SSF81383">
    <property type="entry name" value="F-box domain"/>
    <property type="match status" value="1"/>
</dbReference>
<dbReference type="InterPro" id="IPR035999">
    <property type="entry name" value="Sec7_dom_sf"/>
</dbReference>
<sequence length="277" mass="31139">MGQLLQRLQDTGLVFSEEPSQGLNTVKFPDLSILPPEISLLVLSNLDATDLCLAACVWSKLGNDEVLWQSLCKTSWGCVSIYRQARKDGTFSYRKLYLVLDEASLTFNADPFDGVDYLIRCGLVEDCPMEIAKFLHTTKKIKPSPKRAFLEKRPDVLDCVMQIQNFGNQFLPNAMRKLFQHISAPSERGSYLEQIIDRFAGRFCSCNPHLGLEKDAVYVLCFSLIMLSVDLTSPHVKNKMSKREFIKNTRRAASGVSEDLVGDLYDNVYLVGHVAAS</sequence>
<dbReference type="PANTHER" id="PTHR10663:SF372">
    <property type="entry name" value="F-BOX ONLY PROTEIN 8"/>
    <property type="match status" value="1"/>
</dbReference>
<keyword evidence="3" id="KW-1185">Reference proteome</keyword>
<feature type="domain" description="SEC7" evidence="1">
    <location>
        <begin position="94"/>
        <end position="271"/>
    </location>
</feature>
<evidence type="ECO:0000313" key="2">
    <source>
        <dbReference type="EMBL" id="WAQ99502.1"/>
    </source>
</evidence>
<dbReference type="Gene3D" id="1.10.220.20">
    <property type="match status" value="1"/>
</dbReference>
<dbReference type="SUPFAM" id="SSF48425">
    <property type="entry name" value="Sec7 domain"/>
    <property type="match status" value="1"/>
</dbReference>
<accession>A0ABY7DP85</accession>
<dbReference type="Pfam" id="PF12937">
    <property type="entry name" value="F-box-like"/>
    <property type="match status" value="1"/>
</dbReference>
<dbReference type="SMART" id="SM00222">
    <property type="entry name" value="Sec7"/>
    <property type="match status" value="1"/>
</dbReference>
<reference evidence="2" key="1">
    <citation type="submission" date="2022-11" db="EMBL/GenBank/DDBJ databases">
        <title>Centuries of genome instability and evolution in soft-shell clam transmissible cancer (bioRxiv).</title>
        <authorList>
            <person name="Hart S.F.M."/>
            <person name="Yonemitsu M.A."/>
            <person name="Giersch R.M."/>
            <person name="Beal B.F."/>
            <person name="Arriagada G."/>
            <person name="Davis B.W."/>
            <person name="Ostrander E.A."/>
            <person name="Goff S.P."/>
            <person name="Metzger M.J."/>
        </authorList>
    </citation>
    <scope>NUCLEOTIDE SEQUENCE</scope>
    <source>
        <strain evidence="2">MELC-2E11</strain>
        <tissue evidence="2">Siphon/mantle</tissue>
    </source>
</reference>
<dbReference type="InterPro" id="IPR036047">
    <property type="entry name" value="F-box-like_dom_sf"/>
</dbReference>
<organism evidence="2 3">
    <name type="scientific">Mya arenaria</name>
    <name type="common">Soft-shell clam</name>
    <dbReference type="NCBI Taxonomy" id="6604"/>
    <lineage>
        <taxon>Eukaryota</taxon>
        <taxon>Metazoa</taxon>
        <taxon>Spiralia</taxon>
        <taxon>Lophotrochozoa</taxon>
        <taxon>Mollusca</taxon>
        <taxon>Bivalvia</taxon>
        <taxon>Autobranchia</taxon>
        <taxon>Heteroconchia</taxon>
        <taxon>Euheterodonta</taxon>
        <taxon>Imparidentia</taxon>
        <taxon>Neoheterodontei</taxon>
        <taxon>Myida</taxon>
        <taxon>Myoidea</taxon>
        <taxon>Myidae</taxon>
        <taxon>Mya</taxon>
    </lineage>
</organism>
<dbReference type="Proteomes" id="UP001164746">
    <property type="component" value="Chromosome 3"/>
</dbReference>
<dbReference type="EMBL" id="CP111014">
    <property type="protein sequence ID" value="WAQ99502.1"/>
    <property type="molecule type" value="Genomic_DNA"/>
</dbReference>
<dbReference type="PANTHER" id="PTHR10663">
    <property type="entry name" value="GUANYL-NUCLEOTIDE EXCHANGE FACTOR"/>
    <property type="match status" value="1"/>
</dbReference>
<dbReference type="Gene3D" id="1.10.1000.11">
    <property type="entry name" value="Arf Nucleotide-binding Site Opener,domain 2"/>
    <property type="match status" value="1"/>
</dbReference>
<protein>
    <submittedName>
        <fullName evidence="2">FBX8-like protein</fullName>
    </submittedName>
</protein>
<evidence type="ECO:0000313" key="3">
    <source>
        <dbReference type="Proteomes" id="UP001164746"/>
    </source>
</evidence>
<gene>
    <name evidence="2" type="ORF">MAR_023875</name>
</gene>